<sequence>MASLTVFMIYFCVLREENDLDDEMRVSLFDRLPGLEKNQLELAMEYNKERGIDTKRLESRLKEIESNS</sequence>
<protein>
    <submittedName>
        <fullName evidence="1">Uncharacterized protein</fullName>
    </submittedName>
</protein>
<reference evidence="1 2" key="1">
    <citation type="submission" date="2020-04" db="EMBL/GenBank/DDBJ databases">
        <authorList>
            <person name="Alioto T."/>
            <person name="Alioto T."/>
            <person name="Gomez Garrido J."/>
        </authorList>
    </citation>
    <scope>NUCLEOTIDE SEQUENCE [LARGE SCALE GENOMIC DNA]</scope>
</reference>
<evidence type="ECO:0000313" key="2">
    <source>
        <dbReference type="Proteomes" id="UP000494165"/>
    </source>
</evidence>
<gene>
    <name evidence="1" type="ORF">CLODIP_2_CD05143</name>
</gene>
<dbReference type="InterPro" id="IPR029160">
    <property type="entry name" value="UQCC4"/>
</dbReference>
<dbReference type="Pfam" id="PF15013">
    <property type="entry name" value="CCSMST1"/>
    <property type="match status" value="1"/>
</dbReference>
<dbReference type="PANTHER" id="PTHR35268:SF1">
    <property type="entry name" value="UBIQUINOL-CYTOCHROME-C REDUCTASE COMPLEX ASSEMBLY FACTOR 4"/>
    <property type="match status" value="1"/>
</dbReference>
<accession>A0A8S1BXA7</accession>
<name>A0A8S1BXA7_9INSE</name>
<dbReference type="OrthoDB" id="5783753at2759"/>
<comment type="caution">
    <text evidence="1">The sequence shown here is derived from an EMBL/GenBank/DDBJ whole genome shotgun (WGS) entry which is preliminary data.</text>
</comment>
<organism evidence="1 2">
    <name type="scientific">Cloeon dipterum</name>
    <dbReference type="NCBI Taxonomy" id="197152"/>
    <lineage>
        <taxon>Eukaryota</taxon>
        <taxon>Metazoa</taxon>
        <taxon>Ecdysozoa</taxon>
        <taxon>Arthropoda</taxon>
        <taxon>Hexapoda</taxon>
        <taxon>Insecta</taxon>
        <taxon>Pterygota</taxon>
        <taxon>Palaeoptera</taxon>
        <taxon>Ephemeroptera</taxon>
        <taxon>Pisciforma</taxon>
        <taxon>Baetidae</taxon>
        <taxon>Cloeon</taxon>
    </lineage>
</organism>
<proteinExistence type="predicted"/>
<dbReference type="EMBL" id="CADEPI010000001">
    <property type="protein sequence ID" value="CAB3359490.1"/>
    <property type="molecule type" value="Genomic_DNA"/>
</dbReference>
<dbReference type="PANTHER" id="PTHR35268">
    <property type="entry name" value="PROTEIN CCSMST1"/>
    <property type="match status" value="1"/>
</dbReference>
<keyword evidence="2" id="KW-1185">Reference proteome</keyword>
<dbReference type="Proteomes" id="UP000494165">
    <property type="component" value="Unassembled WGS sequence"/>
</dbReference>
<dbReference type="AlphaFoldDB" id="A0A8S1BXA7"/>
<evidence type="ECO:0000313" key="1">
    <source>
        <dbReference type="EMBL" id="CAB3359490.1"/>
    </source>
</evidence>